<dbReference type="EMBL" id="DF952378">
    <property type="protein sequence ID" value="GAN44699.1"/>
    <property type="molecule type" value="Genomic_DNA"/>
</dbReference>
<reference evidence="1" key="1">
    <citation type="submission" date="2015-03" db="EMBL/GenBank/DDBJ databases">
        <title>Draft genome sequence of Mizugakiibacter sediminis skMP5.</title>
        <authorList>
            <person name="Watanabe T."/>
            <person name="Kojima H."/>
            <person name="Fukui M."/>
        </authorList>
    </citation>
    <scope>NUCLEOTIDE SEQUENCE</scope>
    <source>
        <strain evidence="1">SkMP5</strain>
    </source>
</reference>
<sequence length="43" mass="4677">MTALDISASRVRALLAAGREPRYLVPEALLADPALLAPYRTPR</sequence>
<dbReference type="AlphaFoldDB" id="A0A0S6Z0S3"/>
<proteinExistence type="predicted"/>
<dbReference type="HOGENOM" id="CLU_3236122_0_0_6"/>
<gene>
    <name evidence="1" type="ORF">MBSD_1234</name>
</gene>
<keyword evidence="1" id="KW-0808">Transferase</keyword>
<dbReference type="GO" id="GO:0016779">
    <property type="term" value="F:nucleotidyltransferase activity"/>
    <property type="evidence" value="ECO:0007669"/>
    <property type="project" value="UniProtKB-KW"/>
</dbReference>
<dbReference type="SUPFAM" id="SSF52374">
    <property type="entry name" value="Nucleotidylyl transferase"/>
    <property type="match status" value="1"/>
</dbReference>
<protein>
    <submittedName>
        <fullName evidence="1">Nicotinate-nucleotide adenylyltransferase</fullName>
    </submittedName>
</protein>
<accession>A0A0S6Z0S3</accession>
<keyword evidence="1" id="KW-0548">Nucleotidyltransferase</keyword>
<evidence type="ECO:0000313" key="1">
    <source>
        <dbReference type="EMBL" id="GAN44699.1"/>
    </source>
</evidence>
<organism evidence="1">
    <name type="scientific">Mizugakiibacter sediminis</name>
    <dbReference type="NCBI Taxonomy" id="1475481"/>
    <lineage>
        <taxon>Bacteria</taxon>
        <taxon>Pseudomonadati</taxon>
        <taxon>Pseudomonadota</taxon>
        <taxon>Gammaproteobacteria</taxon>
        <taxon>Lysobacterales</taxon>
        <taxon>Rhodanobacteraceae</taxon>
        <taxon>Mizugakiibacter</taxon>
    </lineage>
</organism>
<name>A0A0S6Z0S3_9GAMM</name>